<evidence type="ECO:0000313" key="1">
    <source>
        <dbReference type="EMBL" id="HIZ75414.1"/>
    </source>
</evidence>
<accession>A0A9D2K356</accession>
<protein>
    <submittedName>
        <fullName evidence="1">Uncharacterized protein</fullName>
    </submittedName>
</protein>
<reference evidence="1" key="2">
    <citation type="submission" date="2021-04" db="EMBL/GenBank/DDBJ databases">
        <authorList>
            <person name="Gilroy R."/>
        </authorList>
    </citation>
    <scope>NUCLEOTIDE SEQUENCE</scope>
    <source>
        <strain evidence="1">CHK196-3914</strain>
    </source>
</reference>
<reference evidence="1" key="1">
    <citation type="journal article" date="2021" name="PeerJ">
        <title>Extensive microbial diversity within the chicken gut microbiome revealed by metagenomics and culture.</title>
        <authorList>
            <person name="Gilroy R."/>
            <person name="Ravi A."/>
            <person name="Getino M."/>
            <person name="Pursley I."/>
            <person name="Horton D.L."/>
            <person name="Alikhan N.F."/>
            <person name="Baker D."/>
            <person name="Gharbi K."/>
            <person name="Hall N."/>
            <person name="Watson M."/>
            <person name="Adriaenssens E.M."/>
            <person name="Foster-Nyarko E."/>
            <person name="Jarju S."/>
            <person name="Secka A."/>
            <person name="Antonio M."/>
            <person name="Oren A."/>
            <person name="Chaudhuri R.R."/>
            <person name="La Ragione R."/>
            <person name="Hildebrand F."/>
            <person name="Pallen M.J."/>
        </authorList>
    </citation>
    <scope>NUCLEOTIDE SEQUENCE</scope>
    <source>
        <strain evidence="1">CHK196-3914</strain>
    </source>
</reference>
<dbReference type="Proteomes" id="UP000824116">
    <property type="component" value="Unassembled WGS sequence"/>
</dbReference>
<name>A0A9D2K356_9FIRM</name>
<comment type="caution">
    <text evidence="1">The sequence shown here is derived from an EMBL/GenBank/DDBJ whole genome shotgun (WGS) entry which is preliminary data.</text>
</comment>
<organism evidence="1 2">
    <name type="scientific">Candidatus Mediterraneibacter stercoravium</name>
    <dbReference type="NCBI Taxonomy" id="2838685"/>
    <lineage>
        <taxon>Bacteria</taxon>
        <taxon>Bacillati</taxon>
        <taxon>Bacillota</taxon>
        <taxon>Clostridia</taxon>
        <taxon>Lachnospirales</taxon>
        <taxon>Lachnospiraceae</taxon>
        <taxon>Mediterraneibacter</taxon>
    </lineage>
</organism>
<dbReference type="EMBL" id="DXAY01000218">
    <property type="protein sequence ID" value="HIZ75414.1"/>
    <property type="molecule type" value="Genomic_DNA"/>
</dbReference>
<gene>
    <name evidence="1" type="ORF">H9723_09285</name>
</gene>
<dbReference type="AlphaFoldDB" id="A0A9D2K356"/>
<evidence type="ECO:0000313" key="2">
    <source>
        <dbReference type="Proteomes" id="UP000824116"/>
    </source>
</evidence>
<proteinExistence type="predicted"/>
<sequence>MQNYTLSEWDIQVLVGLAGEAICEDEIFPSELDEMIMAISAHITMKLLDHLSCKNMFPKENIEAIEKFLRIAEGDQDGSKNNGICRI</sequence>